<dbReference type="GO" id="GO:0045004">
    <property type="term" value="P:DNA replication proofreading"/>
    <property type="evidence" value="ECO:0007669"/>
    <property type="project" value="TreeGrafter"/>
</dbReference>
<dbReference type="SUPFAM" id="SSF56672">
    <property type="entry name" value="DNA/RNA polymerases"/>
    <property type="match status" value="1"/>
</dbReference>
<dbReference type="InterPro" id="IPR006172">
    <property type="entry name" value="DNA-dir_DNA_pol_B"/>
</dbReference>
<dbReference type="SUPFAM" id="SSF53098">
    <property type="entry name" value="Ribonuclease H-like"/>
    <property type="match status" value="1"/>
</dbReference>
<evidence type="ECO:0000259" key="11">
    <source>
        <dbReference type="PROSITE" id="PS50089"/>
    </source>
</evidence>
<feature type="compositionally biased region" description="Low complexity" evidence="10">
    <location>
        <begin position="36"/>
        <end position="49"/>
    </location>
</feature>
<evidence type="ECO:0000256" key="6">
    <source>
        <dbReference type="ARBA" id="ARBA00023125"/>
    </source>
</evidence>
<dbReference type="EC" id="2.7.7.7" evidence="2"/>
<gene>
    <name evidence="12" type="ORF">EVOR1521_LOCUS7853</name>
</gene>
<dbReference type="SMART" id="SM00486">
    <property type="entry name" value="POLBc"/>
    <property type="match status" value="1"/>
</dbReference>
<keyword evidence="3" id="KW-0808">Transferase</keyword>
<proteinExistence type="inferred from homology"/>
<dbReference type="InterPro" id="IPR006134">
    <property type="entry name" value="DNA-dir_DNA_pol_B_multi_dom"/>
</dbReference>
<dbReference type="GO" id="GO:0003887">
    <property type="term" value="F:DNA-directed DNA polymerase activity"/>
    <property type="evidence" value="ECO:0007669"/>
    <property type="project" value="UniProtKB-KW"/>
</dbReference>
<dbReference type="GO" id="GO:0000166">
    <property type="term" value="F:nucleotide binding"/>
    <property type="evidence" value="ECO:0007669"/>
    <property type="project" value="InterPro"/>
</dbReference>
<keyword evidence="6" id="KW-0238">DNA-binding</keyword>
<evidence type="ECO:0000256" key="7">
    <source>
        <dbReference type="ARBA" id="ARBA00024411"/>
    </source>
</evidence>
<feature type="compositionally biased region" description="Basic and acidic residues" evidence="10">
    <location>
        <begin position="67"/>
        <end position="77"/>
    </location>
</feature>
<dbReference type="GO" id="GO:0043625">
    <property type="term" value="C:delta DNA polymerase complex"/>
    <property type="evidence" value="ECO:0007669"/>
    <property type="project" value="TreeGrafter"/>
</dbReference>
<dbReference type="InterPro" id="IPR036397">
    <property type="entry name" value="RNaseH_sf"/>
</dbReference>
<feature type="region of interest" description="Disordered" evidence="10">
    <location>
        <begin position="761"/>
        <end position="780"/>
    </location>
</feature>
<evidence type="ECO:0000256" key="10">
    <source>
        <dbReference type="SAM" id="MobiDB-lite"/>
    </source>
</evidence>
<dbReference type="Pfam" id="PF00136">
    <property type="entry name" value="DNA_pol_B"/>
    <property type="match status" value="1"/>
</dbReference>
<dbReference type="GO" id="GO:0008296">
    <property type="term" value="F:3'-5'-DNA exonuclease activity"/>
    <property type="evidence" value="ECO:0007669"/>
    <property type="project" value="TreeGrafter"/>
</dbReference>
<dbReference type="Gene3D" id="1.10.287.690">
    <property type="entry name" value="Helix hairpin bin"/>
    <property type="match status" value="1"/>
</dbReference>
<organism evidence="12 13">
    <name type="scientific">Effrenium voratum</name>
    <dbReference type="NCBI Taxonomy" id="2562239"/>
    <lineage>
        <taxon>Eukaryota</taxon>
        <taxon>Sar</taxon>
        <taxon>Alveolata</taxon>
        <taxon>Dinophyceae</taxon>
        <taxon>Suessiales</taxon>
        <taxon>Symbiodiniaceae</taxon>
        <taxon>Effrenium</taxon>
    </lineage>
</organism>
<dbReference type="Gene3D" id="3.90.1600.10">
    <property type="entry name" value="Palm domain of DNA polymerase"/>
    <property type="match status" value="1"/>
</dbReference>
<keyword evidence="9" id="KW-0863">Zinc-finger</keyword>
<dbReference type="EMBL" id="CAUJNA010000650">
    <property type="protein sequence ID" value="CAJ1379679.1"/>
    <property type="molecule type" value="Genomic_DNA"/>
</dbReference>
<comment type="similarity">
    <text evidence="1">Belongs to the DNA polymerase type-B family.</text>
</comment>
<feature type="domain" description="RING-type" evidence="11">
    <location>
        <begin position="802"/>
        <end position="847"/>
    </location>
</feature>
<dbReference type="GO" id="GO:0003677">
    <property type="term" value="F:DNA binding"/>
    <property type="evidence" value="ECO:0007669"/>
    <property type="project" value="UniProtKB-KW"/>
</dbReference>
<protein>
    <recommendedName>
        <fullName evidence="7">DNA polymerase delta catalytic subunit</fullName>
        <ecNumber evidence="2">2.7.7.7</ecNumber>
    </recommendedName>
</protein>
<evidence type="ECO:0000313" key="12">
    <source>
        <dbReference type="EMBL" id="CAJ1379679.1"/>
    </source>
</evidence>
<dbReference type="Pfam" id="PF03104">
    <property type="entry name" value="DNA_pol_B_exo1"/>
    <property type="match status" value="1"/>
</dbReference>
<dbReference type="InterPro" id="IPR050240">
    <property type="entry name" value="DNA_pol_type-B"/>
</dbReference>
<name>A0AA36MTG4_9DINO</name>
<dbReference type="InterPro" id="IPR001841">
    <property type="entry name" value="Znf_RING"/>
</dbReference>
<evidence type="ECO:0000256" key="1">
    <source>
        <dbReference type="ARBA" id="ARBA00005755"/>
    </source>
</evidence>
<dbReference type="InterPro" id="IPR043502">
    <property type="entry name" value="DNA/RNA_pol_sf"/>
</dbReference>
<comment type="caution">
    <text evidence="12">The sequence shown here is derived from an EMBL/GenBank/DDBJ whole genome shotgun (WGS) entry which is preliminary data.</text>
</comment>
<keyword evidence="13" id="KW-1185">Reference proteome</keyword>
<sequence length="1268" mass="137580">MAGVIDLDDAIEDAAVLIQTPLRRVRRPDITPNNPPRRAASASAIAPASKRPRGEESSPWQGVRLRASKEPKPEPWRRSGSVPLDRQAFETGALALLLVSLEDRLMLPVPGFDGGPASPAGAYRNQQRCEGSVPVLDLHGVTPEGASVLLHVHGFRPYFYAQRPSEEVNLKVCLEALDRAVRSKDGGIELLEEVERTPIMNYQPNSERFIRVVMSSPKIQTNCKTALERGVPLGQGITWKSQAFEVVALQQRFLADLSGAGGAWLEAPAGRFRLRPQQHLPRSSLAQLEADTHYSCLQAHAPEGRWLQLAPLRLLSLHLRTREEGRICAAACVLRTHGFDSELSAAWAVAAGAEASAGGATGGARMVGSEEELLQQLRDFLHAADPDIILGYDLLNGHLSSAITRAAALKLGAAPGNKGGGLCLGRLCGQPSRVKNSTFETRQLGKHETKDITAEGRLLFDLLRVTEMEHKLSSYTLSALALHFLKESRLELGAADLEKLSREDPRKLAEMTRRDAGLSMQLFYQQHCLFRYVEMARVTGVPMEYLLTRGQSVKVLSMLLRKARLHGYVLPPQTRYSNGMDEGGNTYEGGAVLDPLSGFYDEPVVTLDFASLYPSIMQKHNLCYSTIIRATAPPMMDGLESLEQVVPGLGHRFVSSKVRRGLVPMVLEELLTARARAKKELKQVPPGDTQLRAVLDGRQLALKISANSVYGFTGMANGPLPCQAIAASVTAYGRQMIETAKVRSADLGGIWERCIGSDETLHPEPDEKAGGSNGSGAVGSGAAAARRLRPLGQSEPTEMETCPICLDVLCCQPLGVCVDSCGRRSCGHFFHLSCLERVEGAHCPQCRTRFTLRAPVPNLGDAWVRLVAPQGLRRDVAAGLRACLELPHEEVDRLLSPASDVLEPDVLAELLQVAQDFLPKSLEEIPAKARDGKVTWSRRQRDAGASVVACTFGVGTGCAPGLPRQYGADTEEVVEISPTPDGPPIPFTIAELAEQTGSTEAELREFLSGRWDEVRPRQPGEGMDGELLALLADKPGALTKFFEDCGVQSCSDVRYSWANGGAMVAAYEARYGAVSAEGAFQVMMVYSLASGQATLQKAFAVRRLVDERESVIVGRPALSLQAAPAFQGSQKSRPVIETGLSERVPNLIEAAAADPYTKEKARKQMKTQALFQFVVYNLVDLAELGVTWEALNDPARVEALRESLMACTVRLSLEQVGALLSSVKRWARFAQSKGYSVRTTPLQLAEFLKDVGSGGPTAAASMYQAHSM</sequence>
<evidence type="ECO:0000313" key="13">
    <source>
        <dbReference type="Proteomes" id="UP001178507"/>
    </source>
</evidence>
<dbReference type="SUPFAM" id="SSF57850">
    <property type="entry name" value="RING/U-box"/>
    <property type="match status" value="1"/>
</dbReference>
<evidence type="ECO:0000256" key="3">
    <source>
        <dbReference type="ARBA" id="ARBA00022679"/>
    </source>
</evidence>
<dbReference type="Gene3D" id="3.30.342.10">
    <property type="entry name" value="DNA Polymerase, chain B, domain 1"/>
    <property type="match status" value="1"/>
</dbReference>
<dbReference type="GO" id="GO:0008270">
    <property type="term" value="F:zinc ion binding"/>
    <property type="evidence" value="ECO:0007669"/>
    <property type="project" value="UniProtKB-KW"/>
</dbReference>
<dbReference type="InterPro" id="IPR012337">
    <property type="entry name" value="RNaseH-like_sf"/>
</dbReference>
<dbReference type="GO" id="GO:0006287">
    <property type="term" value="P:base-excision repair, gap-filling"/>
    <property type="evidence" value="ECO:0007669"/>
    <property type="project" value="TreeGrafter"/>
</dbReference>
<dbReference type="InterPro" id="IPR023211">
    <property type="entry name" value="DNA_pol_palm_dom_sf"/>
</dbReference>
<accession>A0AA36MTG4</accession>
<evidence type="ECO:0000256" key="8">
    <source>
        <dbReference type="ARBA" id="ARBA00049244"/>
    </source>
</evidence>
<dbReference type="Gene3D" id="3.30.40.10">
    <property type="entry name" value="Zinc/RING finger domain, C3HC4 (zinc finger)"/>
    <property type="match status" value="1"/>
</dbReference>
<evidence type="ECO:0000256" key="5">
    <source>
        <dbReference type="ARBA" id="ARBA00022932"/>
    </source>
</evidence>
<feature type="region of interest" description="Disordered" evidence="10">
    <location>
        <begin position="26"/>
        <end position="81"/>
    </location>
</feature>
<keyword evidence="9" id="KW-0862">Zinc</keyword>
<keyword evidence="9" id="KW-0479">Metal-binding</keyword>
<dbReference type="AlphaFoldDB" id="A0AA36MTG4"/>
<dbReference type="PRINTS" id="PR00106">
    <property type="entry name" value="DNAPOLB"/>
</dbReference>
<dbReference type="PROSITE" id="PS50089">
    <property type="entry name" value="ZF_RING_2"/>
    <property type="match status" value="1"/>
</dbReference>
<evidence type="ECO:0000256" key="4">
    <source>
        <dbReference type="ARBA" id="ARBA00022695"/>
    </source>
</evidence>
<dbReference type="PANTHER" id="PTHR10322">
    <property type="entry name" value="DNA POLYMERASE CATALYTIC SUBUNIT"/>
    <property type="match status" value="1"/>
</dbReference>
<evidence type="ECO:0000256" key="2">
    <source>
        <dbReference type="ARBA" id="ARBA00012417"/>
    </source>
</evidence>
<reference evidence="12" key="1">
    <citation type="submission" date="2023-08" db="EMBL/GenBank/DDBJ databases">
        <authorList>
            <person name="Chen Y."/>
            <person name="Shah S."/>
            <person name="Dougan E. K."/>
            <person name="Thang M."/>
            <person name="Chan C."/>
        </authorList>
    </citation>
    <scope>NUCLEOTIDE SEQUENCE</scope>
</reference>
<dbReference type="InterPro" id="IPR013083">
    <property type="entry name" value="Znf_RING/FYVE/PHD"/>
</dbReference>
<dbReference type="Gene3D" id="3.30.420.10">
    <property type="entry name" value="Ribonuclease H-like superfamily/Ribonuclease H"/>
    <property type="match status" value="1"/>
</dbReference>
<comment type="catalytic activity">
    <reaction evidence="8">
        <text>DNA(n) + a 2'-deoxyribonucleoside 5'-triphosphate = DNA(n+1) + diphosphate</text>
        <dbReference type="Rhea" id="RHEA:22508"/>
        <dbReference type="Rhea" id="RHEA-COMP:17339"/>
        <dbReference type="Rhea" id="RHEA-COMP:17340"/>
        <dbReference type="ChEBI" id="CHEBI:33019"/>
        <dbReference type="ChEBI" id="CHEBI:61560"/>
        <dbReference type="ChEBI" id="CHEBI:173112"/>
        <dbReference type="EC" id="2.7.7.7"/>
    </reaction>
</comment>
<keyword evidence="5" id="KW-0239">DNA-directed DNA polymerase</keyword>
<dbReference type="InterPro" id="IPR006133">
    <property type="entry name" value="DNA-dir_DNA_pol_B_exonuc"/>
</dbReference>
<dbReference type="GO" id="GO:0006297">
    <property type="term" value="P:nucleotide-excision repair, DNA gap filling"/>
    <property type="evidence" value="ECO:0007669"/>
    <property type="project" value="TreeGrafter"/>
</dbReference>
<keyword evidence="4" id="KW-0548">Nucleotidyltransferase</keyword>
<dbReference type="PANTHER" id="PTHR10322:SF35">
    <property type="entry name" value="DNA-DIRECTED DNA POLYMERASE"/>
    <property type="match status" value="1"/>
</dbReference>
<evidence type="ECO:0000256" key="9">
    <source>
        <dbReference type="PROSITE-ProRule" id="PRU00175"/>
    </source>
</evidence>
<dbReference type="Proteomes" id="UP001178507">
    <property type="component" value="Unassembled WGS sequence"/>
</dbReference>